<evidence type="ECO:0000256" key="4">
    <source>
        <dbReference type="ARBA" id="ARBA00022827"/>
    </source>
</evidence>
<reference evidence="7 8" key="1">
    <citation type="submission" date="2016-05" db="EMBL/GenBank/DDBJ databases">
        <title>Microbial solvent formation.</title>
        <authorList>
            <person name="Poehlein A."/>
            <person name="Montoya Solano J.D."/>
            <person name="Flitsch S."/>
            <person name="Krabben P."/>
            <person name="Duerre P."/>
            <person name="Daniel R."/>
        </authorList>
    </citation>
    <scope>NUCLEOTIDE SEQUENCE [LARGE SCALE GENOMIC DNA]</scope>
    <source>
        <strain evidence="7 8">DSM 53</strain>
    </source>
</reference>
<dbReference type="GO" id="GO:0050660">
    <property type="term" value="F:flavin adenine dinucleotide binding"/>
    <property type="evidence" value="ECO:0007669"/>
    <property type="project" value="TreeGrafter"/>
</dbReference>
<dbReference type="GO" id="GO:0008767">
    <property type="term" value="F:UDP-galactopyranose mutase activity"/>
    <property type="evidence" value="ECO:0007669"/>
    <property type="project" value="UniProtKB-EC"/>
</dbReference>
<dbReference type="GO" id="GO:0005829">
    <property type="term" value="C:cytosol"/>
    <property type="evidence" value="ECO:0007669"/>
    <property type="project" value="TreeGrafter"/>
</dbReference>
<dbReference type="SUPFAM" id="SSF51971">
    <property type="entry name" value="Nucleotide-binding domain"/>
    <property type="match status" value="1"/>
</dbReference>
<dbReference type="SUPFAM" id="SSF54373">
    <property type="entry name" value="FAD-linked reductases, C-terminal domain"/>
    <property type="match status" value="1"/>
</dbReference>
<evidence type="ECO:0000256" key="3">
    <source>
        <dbReference type="ARBA" id="ARBA00022630"/>
    </source>
</evidence>
<comment type="similarity">
    <text evidence="2">Belongs to the UDP-galactopyranose/dTDP-fucopyranose mutase family.</text>
</comment>
<dbReference type="InterPro" id="IPR015899">
    <property type="entry name" value="UDP-GalPyranose_mutase_C"/>
</dbReference>
<dbReference type="EMBL" id="LZZI01000031">
    <property type="protein sequence ID" value="OOM61792.1"/>
    <property type="molecule type" value="Genomic_DNA"/>
</dbReference>
<evidence type="ECO:0000256" key="2">
    <source>
        <dbReference type="ARBA" id="ARBA00009321"/>
    </source>
</evidence>
<gene>
    <name evidence="7" type="primary">rfbD</name>
    <name evidence="7" type="ORF">CLBCK_21580</name>
</gene>
<dbReference type="AlphaFoldDB" id="A0A1S8S901"/>
<dbReference type="NCBIfam" id="TIGR00031">
    <property type="entry name" value="UDP-GALP_mutase"/>
    <property type="match status" value="1"/>
</dbReference>
<name>A0A1S8S901_CLOBE</name>
<dbReference type="Pfam" id="PF03275">
    <property type="entry name" value="GLF"/>
    <property type="match status" value="1"/>
</dbReference>
<protein>
    <submittedName>
        <fullName evidence="7">UDP-galactopyranose mutase</fullName>
        <ecNumber evidence="7">5.4.99.9</ecNumber>
    </submittedName>
</protein>
<dbReference type="EC" id="5.4.99.9" evidence="7"/>
<evidence type="ECO:0000313" key="7">
    <source>
        <dbReference type="EMBL" id="OOM61792.1"/>
    </source>
</evidence>
<dbReference type="Pfam" id="PF13450">
    <property type="entry name" value="NAD_binding_8"/>
    <property type="match status" value="1"/>
</dbReference>
<keyword evidence="5 7" id="KW-0413">Isomerase</keyword>
<comment type="caution">
    <text evidence="7">The sequence shown here is derived from an EMBL/GenBank/DDBJ whole genome shotgun (WGS) entry which is preliminary data.</text>
</comment>
<sequence>MFDFLVVGCGFAGITASRILAEKGHKVLIADKRNHIGGNIYDYYNEDGILIHKYGPHIFHTNKEEVWKFLSRFTIWREYQHKVLSYVNGILVPMPINLNTINMLYNTNYDSISINDFFNTVKVNVEEFNNSKDVIVSQVGEELYKLFFEGYTKKQWDMYPYELGKEVTSRVPTRHNRDPRYFTDKYQGMPKHGYTKMVENILEHKNIKVMLNTEYKEIKEEVKYSKIIFTGCIDEFFEEKYGKLPYRSLNFIEETFDKEYYQPVGVVNYPNDYDYTRITEYKYLTGQKNDKTTIMKEISSATGEPYYPIPKPENKKLYSLYKKEAEDAKDVYFLGRLGTYSYMNMDAVVLQALELCENL</sequence>
<accession>A0A1S8S901</accession>
<dbReference type="Proteomes" id="UP000190973">
    <property type="component" value="Unassembled WGS sequence"/>
</dbReference>
<evidence type="ECO:0000259" key="6">
    <source>
        <dbReference type="Pfam" id="PF03275"/>
    </source>
</evidence>
<evidence type="ECO:0000256" key="1">
    <source>
        <dbReference type="ARBA" id="ARBA00001974"/>
    </source>
</evidence>
<dbReference type="RefSeq" id="WP_077838761.1">
    <property type="nucleotide sequence ID" value="NZ_JABTAE010000001.1"/>
</dbReference>
<evidence type="ECO:0000313" key="8">
    <source>
        <dbReference type="Proteomes" id="UP000190973"/>
    </source>
</evidence>
<feature type="domain" description="UDP-galactopyranose mutase C-terminal" evidence="6">
    <location>
        <begin position="147"/>
        <end position="342"/>
    </location>
</feature>
<evidence type="ECO:0000256" key="5">
    <source>
        <dbReference type="ARBA" id="ARBA00023235"/>
    </source>
</evidence>
<dbReference type="Gene3D" id="3.40.50.720">
    <property type="entry name" value="NAD(P)-binding Rossmann-like Domain"/>
    <property type="match status" value="3"/>
</dbReference>
<proteinExistence type="inferred from homology"/>
<keyword evidence="4" id="KW-0274">FAD</keyword>
<comment type="cofactor">
    <cofactor evidence="1">
        <name>FAD</name>
        <dbReference type="ChEBI" id="CHEBI:57692"/>
    </cofactor>
</comment>
<dbReference type="PANTHER" id="PTHR21197:SF0">
    <property type="entry name" value="UDP-GALACTOPYRANOSE MUTASE"/>
    <property type="match status" value="1"/>
</dbReference>
<keyword evidence="3" id="KW-0285">Flavoprotein</keyword>
<dbReference type="InterPro" id="IPR004379">
    <property type="entry name" value="UDP-GALP_mutase"/>
</dbReference>
<organism evidence="7 8">
    <name type="scientific">Clostridium beijerinckii</name>
    <name type="common">Clostridium MP</name>
    <dbReference type="NCBI Taxonomy" id="1520"/>
    <lineage>
        <taxon>Bacteria</taxon>
        <taxon>Bacillati</taxon>
        <taxon>Bacillota</taxon>
        <taxon>Clostridia</taxon>
        <taxon>Eubacteriales</taxon>
        <taxon>Clostridiaceae</taxon>
        <taxon>Clostridium</taxon>
    </lineage>
</organism>
<dbReference type="PANTHER" id="PTHR21197">
    <property type="entry name" value="UDP-GALACTOPYRANOSE MUTASE"/>
    <property type="match status" value="1"/>
</dbReference>